<proteinExistence type="predicted"/>
<accession>A0A819LGX6</accession>
<dbReference type="Proteomes" id="UP000663823">
    <property type="component" value="Unassembled WGS sequence"/>
</dbReference>
<dbReference type="EMBL" id="CAJOAX010005973">
    <property type="protein sequence ID" value="CAF3966363.1"/>
    <property type="molecule type" value="Genomic_DNA"/>
</dbReference>
<comment type="caution">
    <text evidence="2">The sequence shown here is derived from an EMBL/GenBank/DDBJ whole genome shotgun (WGS) entry which is preliminary data.</text>
</comment>
<feature type="compositionally biased region" description="Basic residues" evidence="1">
    <location>
        <begin position="373"/>
        <end position="382"/>
    </location>
</feature>
<name>A0A819LGX6_9BILA</name>
<protein>
    <submittedName>
        <fullName evidence="2">Uncharacterized protein</fullName>
    </submittedName>
</protein>
<evidence type="ECO:0000313" key="2">
    <source>
        <dbReference type="EMBL" id="CAF3966363.1"/>
    </source>
</evidence>
<evidence type="ECO:0000313" key="3">
    <source>
        <dbReference type="Proteomes" id="UP000663823"/>
    </source>
</evidence>
<evidence type="ECO:0000256" key="1">
    <source>
        <dbReference type="SAM" id="MobiDB-lite"/>
    </source>
</evidence>
<gene>
    <name evidence="2" type="ORF">OTI717_LOCUS27190</name>
</gene>
<organism evidence="2 3">
    <name type="scientific">Rotaria sordida</name>
    <dbReference type="NCBI Taxonomy" id="392033"/>
    <lineage>
        <taxon>Eukaryota</taxon>
        <taxon>Metazoa</taxon>
        <taxon>Spiralia</taxon>
        <taxon>Gnathifera</taxon>
        <taxon>Rotifera</taxon>
        <taxon>Eurotatoria</taxon>
        <taxon>Bdelloidea</taxon>
        <taxon>Philodinida</taxon>
        <taxon>Philodinidae</taxon>
        <taxon>Rotaria</taxon>
    </lineage>
</organism>
<sequence length="382" mass="44199">MLISVVHYTYDDDEFNRIPTGLSLPFISQVPNNEHNNDSDKDFLGLSNELSTTSIADEFINQILDSGVASPLTLSYDLENSLFSDYEFNESQSEDIFQDSINEVPITTNAIDTENDNNNIVNGTSSESNSNEHENLMFDDFRPQTIDNCIKQRIMSFETQPPAKLRYRYESDGKRQIEKSRTKPPVVKLPDNLKDIELNSNQSFWLRQSLTTHNKNSLDEVYLHVNKLEYHSNDIYQFPDKTIAVPLTPMDIKEGKKILPRLSIIKTKLNDYKYRFIPFSLTEIHNESNENMNEKISVQEAKKNYQKFNLKASRIVSQLVIKQNDLWYFTNIKCETNVIEDDQKNKTKKRSAKAIDNDEEELLDEIPSSSKSKSTKRKKHSA</sequence>
<dbReference type="AlphaFoldDB" id="A0A819LGX6"/>
<reference evidence="2" key="1">
    <citation type="submission" date="2021-02" db="EMBL/GenBank/DDBJ databases">
        <authorList>
            <person name="Nowell W R."/>
        </authorList>
    </citation>
    <scope>NUCLEOTIDE SEQUENCE</scope>
</reference>
<feature type="region of interest" description="Disordered" evidence="1">
    <location>
        <begin position="342"/>
        <end position="382"/>
    </location>
</feature>